<dbReference type="PANTHER" id="PTHR47260:SF7">
    <property type="entry name" value="THIOESTERASE FAMILY PROTEIN (AFU_ORTHOLOGUE AFUA_1G10800)"/>
    <property type="match status" value="1"/>
</dbReference>
<dbReference type="Pfam" id="PF03061">
    <property type="entry name" value="4HBT"/>
    <property type="match status" value="1"/>
</dbReference>
<reference evidence="2" key="1">
    <citation type="submission" date="2021-07" db="EMBL/GenBank/DDBJ databases">
        <authorList>
            <person name="Branca A.L. A."/>
        </authorList>
    </citation>
    <scope>NUCLEOTIDE SEQUENCE</scope>
</reference>
<name>A0A9W4HBX8_PENOL</name>
<organism evidence="2 3">
    <name type="scientific">Penicillium olsonii</name>
    <dbReference type="NCBI Taxonomy" id="99116"/>
    <lineage>
        <taxon>Eukaryota</taxon>
        <taxon>Fungi</taxon>
        <taxon>Dikarya</taxon>
        <taxon>Ascomycota</taxon>
        <taxon>Pezizomycotina</taxon>
        <taxon>Eurotiomycetes</taxon>
        <taxon>Eurotiomycetidae</taxon>
        <taxon>Eurotiales</taxon>
        <taxon>Aspergillaceae</taxon>
        <taxon>Penicillium</taxon>
    </lineage>
</organism>
<protein>
    <recommendedName>
        <fullName evidence="1">Thioesterase domain-containing protein</fullName>
    </recommendedName>
</protein>
<feature type="domain" description="Thioesterase" evidence="1">
    <location>
        <begin position="103"/>
        <end position="170"/>
    </location>
</feature>
<accession>A0A9W4HBX8</accession>
<proteinExistence type="predicted"/>
<dbReference type="AlphaFoldDB" id="A0A9W4HBX8"/>
<evidence type="ECO:0000313" key="2">
    <source>
        <dbReference type="EMBL" id="CAG7961421.1"/>
    </source>
</evidence>
<dbReference type="SUPFAM" id="SSF54637">
    <property type="entry name" value="Thioesterase/thiol ester dehydrase-isomerase"/>
    <property type="match status" value="1"/>
</dbReference>
<evidence type="ECO:0000313" key="3">
    <source>
        <dbReference type="Proteomes" id="UP001153618"/>
    </source>
</evidence>
<dbReference type="Proteomes" id="UP001153618">
    <property type="component" value="Unassembled WGS sequence"/>
</dbReference>
<dbReference type="InterPro" id="IPR052061">
    <property type="entry name" value="PTE-AB_protein"/>
</dbReference>
<comment type="caution">
    <text evidence="2">The sequence shown here is derived from an EMBL/GenBank/DDBJ whole genome shotgun (WGS) entry which is preliminary data.</text>
</comment>
<dbReference type="EMBL" id="CAJVOS010000008">
    <property type="protein sequence ID" value="CAG7961421.1"/>
    <property type="molecule type" value="Genomic_DNA"/>
</dbReference>
<dbReference type="InterPro" id="IPR006683">
    <property type="entry name" value="Thioestr_dom"/>
</dbReference>
<dbReference type="InterPro" id="IPR029069">
    <property type="entry name" value="HotDog_dom_sf"/>
</dbReference>
<dbReference type="OrthoDB" id="506431at2759"/>
<dbReference type="Gene3D" id="3.10.129.10">
    <property type="entry name" value="Hotdog Thioesterase"/>
    <property type="match status" value="1"/>
</dbReference>
<gene>
    <name evidence="2" type="ORF">POLS_LOCUS764</name>
</gene>
<evidence type="ECO:0000259" key="1">
    <source>
        <dbReference type="Pfam" id="PF03061"/>
    </source>
</evidence>
<sequence length="209" mass="23086">MPSLSNLLHVRQHLHVPRTTTNSFDKFICTHPITQNLRTNPRFTESRPHLRAPEFLRAPSLLGGSLAGSEKITVPPYIFHEKDGARCVMILHLGSHVCSHPSVVHGGLLATLLDESFAWCCFPYFAKKVGVTASLNINYRAPALANSYILLHAELVKLEGRKAWLEGRIETLEAGGADTTLIAEADALFVEPKQVDVSVFFDVSEFAGR</sequence>
<dbReference type="CDD" id="cd03443">
    <property type="entry name" value="PaaI_thioesterase"/>
    <property type="match status" value="1"/>
</dbReference>
<keyword evidence="3" id="KW-1185">Reference proteome</keyword>
<dbReference type="PANTHER" id="PTHR47260">
    <property type="entry name" value="UPF0644 PROTEIN PB2B4.06"/>
    <property type="match status" value="1"/>
</dbReference>